<feature type="transmembrane region" description="Helical" evidence="5">
    <location>
        <begin position="49"/>
        <end position="72"/>
    </location>
</feature>
<feature type="transmembrane region" description="Helical" evidence="5">
    <location>
        <begin position="131"/>
        <end position="150"/>
    </location>
</feature>
<feature type="transmembrane region" description="Helical" evidence="5">
    <location>
        <begin position="188"/>
        <end position="207"/>
    </location>
</feature>
<evidence type="ECO:0000313" key="7">
    <source>
        <dbReference type="EMBL" id="CAF1512947.1"/>
    </source>
</evidence>
<comment type="subcellular location">
    <subcellularLocation>
        <location evidence="1">Membrane</location>
    </subcellularLocation>
</comment>
<evidence type="ECO:0000256" key="4">
    <source>
        <dbReference type="ARBA" id="ARBA00023136"/>
    </source>
</evidence>
<dbReference type="InterPro" id="IPR017452">
    <property type="entry name" value="GPCR_Rhodpsn_7TM"/>
</dbReference>
<gene>
    <name evidence="7" type="ORF">JYZ213_LOCUS44137</name>
</gene>
<dbReference type="EMBL" id="CAJNOG010002646">
    <property type="protein sequence ID" value="CAF1512947.1"/>
    <property type="molecule type" value="Genomic_DNA"/>
</dbReference>
<feature type="transmembrane region" description="Helical" evidence="5">
    <location>
        <begin position="261"/>
        <end position="287"/>
    </location>
</feature>
<feature type="transmembrane region" description="Helical" evidence="5">
    <location>
        <begin position="92"/>
        <end position="110"/>
    </location>
</feature>
<evidence type="ECO:0000256" key="1">
    <source>
        <dbReference type="ARBA" id="ARBA00004370"/>
    </source>
</evidence>
<keyword evidence="3 5" id="KW-1133">Transmembrane helix</keyword>
<dbReference type="InterPro" id="IPR000276">
    <property type="entry name" value="GPCR_Rhodpsn"/>
</dbReference>
<evidence type="ECO:0000313" key="8">
    <source>
        <dbReference type="Proteomes" id="UP000663845"/>
    </source>
</evidence>
<accession>A0A815U7F2</accession>
<feature type="transmembrane region" description="Helical" evidence="5">
    <location>
        <begin position="227"/>
        <end position="246"/>
    </location>
</feature>
<dbReference type="GO" id="GO:0004930">
    <property type="term" value="F:G protein-coupled receptor activity"/>
    <property type="evidence" value="ECO:0007669"/>
    <property type="project" value="InterPro"/>
</dbReference>
<keyword evidence="4 5" id="KW-0472">Membrane</keyword>
<evidence type="ECO:0000256" key="2">
    <source>
        <dbReference type="ARBA" id="ARBA00022692"/>
    </source>
</evidence>
<comment type="caution">
    <text evidence="7">The sequence shown here is derived from an EMBL/GenBank/DDBJ whole genome shotgun (WGS) entry which is preliminary data.</text>
</comment>
<evidence type="ECO:0000259" key="6">
    <source>
        <dbReference type="PROSITE" id="PS50262"/>
    </source>
</evidence>
<feature type="transmembrane region" description="Helical" evidence="5">
    <location>
        <begin position="16"/>
        <end position="37"/>
    </location>
</feature>
<dbReference type="Gene3D" id="1.20.1070.10">
    <property type="entry name" value="Rhodopsin 7-helix transmembrane proteins"/>
    <property type="match status" value="1"/>
</dbReference>
<dbReference type="PANTHER" id="PTHR46641">
    <property type="entry name" value="FMRFAMIDE RECEPTOR-RELATED"/>
    <property type="match status" value="1"/>
</dbReference>
<evidence type="ECO:0000256" key="3">
    <source>
        <dbReference type="ARBA" id="ARBA00022989"/>
    </source>
</evidence>
<dbReference type="Pfam" id="PF00001">
    <property type="entry name" value="7tm_1"/>
    <property type="match status" value="1"/>
</dbReference>
<keyword evidence="2 5" id="KW-0812">Transmembrane</keyword>
<dbReference type="SUPFAM" id="SSF81321">
    <property type="entry name" value="Family A G protein-coupled receptor-like"/>
    <property type="match status" value="1"/>
</dbReference>
<dbReference type="PROSITE" id="PS50262">
    <property type="entry name" value="G_PROTEIN_RECEP_F1_2"/>
    <property type="match status" value="1"/>
</dbReference>
<organism evidence="7 8">
    <name type="scientific">Adineta steineri</name>
    <dbReference type="NCBI Taxonomy" id="433720"/>
    <lineage>
        <taxon>Eukaryota</taxon>
        <taxon>Metazoa</taxon>
        <taxon>Spiralia</taxon>
        <taxon>Gnathifera</taxon>
        <taxon>Rotifera</taxon>
        <taxon>Eurotatoria</taxon>
        <taxon>Bdelloidea</taxon>
        <taxon>Adinetida</taxon>
        <taxon>Adinetidae</taxon>
        <taxon>Adineta</taxon>
    </lineage>
</organism>
<feature type="domain" description="G-protein coupled receptors family 1 profile" evidence="6">
    <location>
        <begin position="29"/>
        <end position="288"/>
    </location>
</feature>
<evidence type="ECO:0000256" key="5">
    <source>
        <dbReference type="SAM" id="Phobius"/>
    </source>
</evidence>
<proteinExistence type="predicted"/>
<protein>
    <recommendedName>
        <fullName evidence="6">G-protein coupled receptors family 1 profile domain-containing protein</fullName>
    </recommendedName>
</protein>
<dbReference type="GO" id="GO:0016020">
    <property type="term" value="C:membrane"/>
    <property type="evidence" value="ECO:0007669"/>
    <property type="project" value="UniProtKB-SubCell"/>
</dbReference>
<dbReference type="InterPro" id="IPR052954">
    <property type="entry name" value="GPCR-Ligand_Int"/>
</dbReference>
<dbReference type="AlphaFoldDB" id="A0A815U7F2"/>
<reference evidence="7" key="1">
    <citation type="submission" date="2021-02" db="EMBL/GenBank/DDBJ databases">
        <authorList>
            <person name="Nowell W R."/>
        </authorList>
    </citation>
    <scope>NUCLEOTIDE SEQUENCE</scope>
</reference>
<name>A0A815U7F2_9BILA</name>
<dbReference type="Proteomes" id="UP000663845">
    <property type="component" value="Unassembled WGS sequence"/>
</dbReference>
<sequence>MSSVPFPLSLSQNIGIFGYICTFTLGLIGHACSLLTFSQRQLRSVSTSLLFLIITISDILFLLMSLYDFLLINLGIPQLSPYYIPLCRFRTFILNFTQTTSAWLLVCTGIDRLIRARLPHQTKRWCTRKNVIIVSVIIILFSIAFNSHVLQQSFGVAFPFTRIICGTLQITKSEYSTFYYITWPPLQIGVNILIPALLMVICILGIYQQIRSTGHVRRNQSLQNQMILLMFTKIILFLICTLPYGIYRMATISSVDPNKALAYSIFMFITAILTILLNANYSLTFYLNCLTSTLFRQTLIKTIKQYILHRNVVQPFVNSAATIP</sequence>